<gene>
    <name evidence="1" type="ORF">D7V94_21505</name>
</gene>
<protein>
    <submittedName>
        <fullName evidence="1">Uncharacterized protein</fullName>
    </submittedName>
</protein>
<evidence type="ECO:0000313" key="2">
    <source>
        <dbReference type="Proteomes" id="UP000280696"/>
    </source>
</evidence>
<comment type="caution">
    <text evidence="1">The sequence shown here is derived from an EMBL/GenBank/DDBJ whole genome shotgun (WGS) entry which is preliminary data.</text>
</comment>
<reference evidence="1 2" key="1">
    <citation type="submission" date="2018-09" db="EMBL/GenBank/DDBJ databases">
        <title>Murine metabolic-syndrome-specific gut microbial biobank.</title>
        <authorList>
            <person name="Liu C."/>
        </authorList>
    </citation>
    <scope>NUCLEOTIDE SEQUENCE [LARGE SCALE GENOMIC DNA]</scope>
    <source>
        <strain evidence="1 2">0.1xD8-82</strain>
    </source>
</reference>
<proteinExistence type="predicted"/>
<dbReference type="RefSeq" id="WP_120472318.1">
    <property type="nucleotide sequence ID" value="NZ_RAYQ01000046.1"/>
</dbReference>
<keyword evidence="2" id="KW-1185">Reference proteome</keyword>
<evidence type="ECO:0000313" key="1">
    <source>
        <dbReference type="EMBL" id="RKI87128.1"/>
    </source>
</evidence>
<accession>A0A3A9A782</accession>
<organism evidence="1 2">
    <name type="scientific">Parablautia intestinalis</name>
    <dbReference type="NCBI Taxonomy" id="2320100"/>
    <lineage>
        <taxon>Bacteria</taxon>
        <taxon>Bacillati</taxon>
        <taxon>Bacillota</taxon>
        <taxon>Clostridia</taxon>
        <taxon>Lachnospirales</taxon>
        <taxon>Lachnospiraceae</taxon>
        <taxon>Parablautia</taxon>
    </lineage>
</organism>
<dbReference type="OrthoDB" id="9791386at2"/>
<name>A0A3A9A782_9FIRM</name>
<sequence>MDYAQVAKLHNKVFSTPRNSPEREQAINSLSEAERTAVFSLEKDYMLGRITRKEIAEMAQKGNGTMTYEQFVKKSESNEKGVMQELSQFAMKSPELYQQYRERYHWEQNEQTRLHNRRLTENTFKNKPFSIR</sequence>
<dbReference type="AlphaFoldDB" id="A0A3A9A782"/>
<dbReference type="Proteomes" id="UP000280696">
    <property type="component" value="Unassembled WGS sequence"/>
</dbReference>
<dbReference type="EMBL" id="RAYQ01000046">
    <property type="protein sequence ID" value="RKI87128.1"/>
    <property type="molecule type" value="Genomic_DNA"/>
</dbReference>